<dbReference type="Proteomes" id="UP000217790">
    <property type="component" value="Unassembled WGS sequence"/>
</dbReference>
<feature type="transmembrane region" description="Helical" evidence="1">
    <location>
        <begin position="125"/>
        <end position="145"/>
    </location>
</feature>
<keyword evidence="3" id="KW-1185">Reference proteome</keyword>
<dbReference type="OrthoDB" id="2988889at2759"/>
<evidence type="ECO:0000256" key="1">
    <source>
        <dbReference type="SAM" id="Phobius"/>
    </source>
</evidence>
<evidence type="ECO:0000313" key="3">
    <source>
        <dbReference type="Proteomes" id="UP000217790"/>
    </source>
</evidence>
<dbReference type="AlphaFoldDB" id="A0A2H3CA04"/>
<name>A0A2H3CA04_ARMGA</name>
<reference evidence="3" key="1">
    <citation type="journal article" date="2017" name="Nat. Ecol. Evol.">
        <title>Genome expansion and lineage-specific genetic innovations in the forest pathogenic fungi Armillaria.</title>
        <authorList>
            <person name="Sipos G."/>
            <person name="Prasanna A.N."/>
            <person name="Walter M.C."/>
            <person name="O'Connor E."/>
            <person name="Balint B."/>
            <person name="Krizsan K."/>
            <person name="Kiss B."/>
            <person name="Hess J."/>
            <person name="Varga T."/>
            <person name="Slot J."/>
            <person name="Riley R."/>
            <person name="Boka B."/>
            <person name="Rigling D."/>
            <person name="Barry K."/>
            <person name="Lee J."/>
            <person name="Mihaltcheva S."/>
            <person name="LaButti K."/>
            <person name="Lipzen A."/>
            <person name="Waldron R."/>
            <person name="Moloney N.M."/>
            <person name="Sperisen C."/>
            <person name="Kredics L."/>
            <person name="Vagvoelgyi C."/>
            <person name="Patrignani A."/>
            <person name="Fitzpatrick D."/>
            <person name="Nagy I."/>
            <person name="Doyle S."/>
            <person name="Anderson J.B."/>
            <person name="Grigoriev I.V."/>
            <person name="Gueldener U."/>
            <person name="Muensterkoetter M."/>
            <person name="Nagy L.G."/>
        </authorList>
    </citation>
    <scope>NUCLEOTIDE SEQUENCE [LARGE SCALE GENOMIC DNA]</scope>
    <source>
        <strain evidence="3">Ar21-2</strain>
    </source>
</reference>
<gene>
    <name evidence="2" type="ORF">ARMGADRAFT_1172171</name>
</gene>
<dbReference type="InParanoid" id="A0A2H3CA04"/>
<accession>A0A2H3CA04</accession>
<feature type="transmembrane region" description="Helical" evidence="1">
    <location>
        <begin position="76"/>
        <end position="105"/>
    </location>
</feature>
<dbReference type="EMBL" id="KZ293757">
    <property type="protein sequence ID" value="PBK79899.1"/>
    <property type="molecule type" value="Genomic_DNA"/>
</dbReference>
<sequence length="270" mass="29852">MIRAYKDAMNLTVASEALVAVYRVLSLELICGTLFSSSLVEQASPLDPDPERSFEMPGHSSIWCCWIVGGRRWPVVLLPILSLISAIGKVSTSSTLLVYPTFYLVSKVFEVYHEYFTAPHANVCQILYISFVLATTLSCTLLIIYRILTVTVARRGAEGRLRVFHHFIEVLVESSALYSICLILDLAFTIRDDSWGEFYSDVIATIAKGIAPTLIVGRVAAGHTRPNDDSDCDEIAISTLCFQLPSEFGRTDLQGSTTQTSVEIDIEAQQ</sequence>
<keyword evidence="1" id="KW-0472">Membrane</keyword>
<protein>
    <submittedName>
        <fullName evidence="2">Uncharacterized protein</fullName>
    </submittedName>
</protein>
<organism evidence="2 3">
    <name type="scientific">Armillaria gallica</name>
    <name type="common">Bulbous honey fungus</name>
    <name type="synonym">Armillaria bulbosa</name>
    <dbReference type="NCBI Taxonomy" id="47427"/>
    <lineage>
        <taxon>Eukaryota</taxon>
        <taxon>Fungi</taxon>
        <taxon>Dikarya</taxon>
        <taxon>Basidiomycota</taxon>
        <taxon>Agaricomycotina</taxon>
        <taxon>Agaricomycetes</taxon>
        <taxon>Agaricomycetidae</taxon>
        <taxon>Agaricales</taxon>
        <taxon>Marasmiineae</taxon>
        <taxon>Physalacriaceae</taxon>
        <taxon>Armillaria</taxon>
    </lineage>
</organism>
<proteinExistence type="predicted"/>
<keyword evidence="1" id="KW-1133">Transmembrane helix</keyword>
<keyword evidence="1" id="KW-0812">Transmembrane</keyword>
<evidence type="ECO:0000313" key="2">
    <source>
        <dbReference type="EMBL" id="PBK79899.1"/>
    </source>
</evidence>